<dbReference type="Proteomes" id="UP000034544">
    <property type="component" value="Unassembled WGS sequence"/>
</dbReference>
<dbReference type="EMBL" id="LCBF01000014">
    <property type="protein sequence ID" value="KKS07058.1"/>
    <property type="molecule type" value="Genomic_DNA"/>
</dbReference>
<proteinExistence type="predicted"/>
<gene>
    <name evidence="1" type="ORF">UU59_C0014G0018</name>
</gene>
<name>A0A0G0Z2F9_UNCKA</name>
<comment type="caution">
    <text evidence="1">The sequence shown here is derived from an EMBL/GenBank/DDBJ whole genome shotgun (WGS) entry which is preliminary data.</text>
</comment>
<evidence type="ECO:0000313" key="1">
    <source>
        <dbReference type="EMBL" id="KKS07058.1"/>
    </source>
</evidence>
<accession>A0A0G0Z2F9</accession>
<sequence length="151" mass="17067">MKRKTALRFLPAVSLLIILAIVTSLVLTIPDQASGKTPIVPTPAKSADTDAVVVEKADYSFRVKELNRVLGIPKDDLAKLGHKEIKEKFKQNADKLGVRVYENIEKIDEKGAVVKKKSWWQETRSSKHRTSVWILKQRFSQLQLLSPTPHL</sequence>
<organism evidence="1 2">
    <name type="scientific">candidate division WWE3 bacterium GW2011_GWE1_41_27</name>
    <dbReference type="NCBI Taxonomy" id="1619131"/>
    <lineage>
        <taxon>Bacteria</taxon>
        <taxon>Katanobacteria</taxon>
    </lineage>
</organism>
<evidence type="ECO:0000313" key="2">
    <source>
        <dbReference type="Proteomes" id="UP000034544"/>
    </source>
</evidence>
<protein>
    <submittedName>
        <fullName evidence="1">Uncharacterized protein</fullName>
    </submittedName>
</protein>
<dbReference type="AlphaFoldDB" id="A0A0G0Z2F9"/>
<reference evidence="1 2" key="1">
    <citation type="journal article" date="2015" name="Nature">
        <title>rRNA introns, odd ribosomes, and small enigmatic genomes across a large radiation of phyla.</title>
        <authorList>
            <person name="Brown C.T."/>
            <person name="Hug L.A."/>
            <person name="Thomas B.C."/>
            <person name="Sharon I."/>
            <person name="Castelle C.J."/>
            <person name="Singh A."/>
            <person name="Wilkins M.J."/>
            <person name="Williams K.H."/>
            <person name="Banfield J.F."/>
        </authorList>
    </citation>
    <scope>NUCLEOTIDE SEQUENCE [LARGE SCALE GENOMIC DNA]</scope>
</reference>